<keyword evidence="10" id="KW-0256">Endoplasmic reticulum</keyword>
<dbReference type="AlphaFoldDB" id="A7TFK5"/>
<dbReference type="PRINTS" id="PR00420">
    <property type="entry name" value="RNGMNOXGNASE"/>
</dbReference>
<feature type="transmembrane region" description="Helical" evidence="10">
    <location>
        <begin position="443"/>
        <end position="461"/>
    </location>
</feature>
<evidence type="ECO:0000256" key="3">
    <source>
        <dbReference type="ARBA" id="ARBA00008802"/>
    </source>
</evidence>
<keyword evidence="7" id="KW-0492">Microsome</keyword>
<reference evidence="12 13" key="1">
    <citation type="journal article" date="2007" name="Proc. Natl. Acad. Sci. U.S.A.">
        <title>Independent sorting-out of thousands of duplicated gene pairs in two yeast species descended from a whole-genome duplication.</title>
        <authorList>
            <person name="Scannell D.R."/>
            <person name="Frank A.C."/>
            <person name="Conant G.C."/>
            <person name="Byrne K.P."/>
            <person name="Woolfit M."/>
            <person name="Wolfe K.H."/>
        </authorList>
    </citation>
    <scope>NUCLEOTIDE SEQUENCE [LARGE SCALE GENOMIC DNA]</scope>
    <source>
        <strain evidence="13">ATCC 22028 / DSM 70294 / BCRC 21397 / CBS 2163 / NBRC 10782 / NRRL Y-8283 / UCD 57-17</strain>
    </source>
</reference>
<keyword evidence="5 10" id="KW-0285">Flavoprotein</keyword>
<keyword evidence="13" id="KW-1185">Reference proteome</keyword>
<dbReference type="FunCoup" id="A7TFK5">
    <property type="interactions" value="204"/>
</dbReference>
<dbReference type="SUPFAM" id="SSF51905">
    <property type="entry name" value="FAD/NAD(P)-binding domain"/>
    <property type="match status" value="1"/>
</dbReference>
<dbReference type="EC" id="1.14.14.17" evidence="4 10"/>
<keyword evidence="9 10" id="KW-0472">Membrane</keyword>
<dbReference type="GO" id="GO:0005789">
    <property type="term" value="C:endoplasmic reticulum membrane"/>
    <property type="evidence" value="ECO:0007669"/>
    <property type="project" value="UniProtKB-SubCell"/>
</dbReference>
<dbReference type="GO" id="GO:0006696">
    <property type="term" value="P:ergosterol biosynthetic process"/>
    <property type="evidence" value="ECO:0007669"/>
    <property type="project" value="EnsemblFungi"/>
</dbReference>
<dbReference type="InterPro" id="IPR040125">
    <property type="entry name" value="Squalene_monox"/>
</dbReference>
<evidence type="ECO:0000256" key="1">
    <source>
        <dbReference type="ARBA" id="ARBA00001974"/>
    </source>
</evidence>
<dbReference type="PhylomeDB" id="A7TFK5"/>
<dbReference type="KEGG" id="vpo:Kpol_2002p90"/>
<dbReference type="STRING" id="436907.A7TFK5"/>
<comment type="cofactor">
    <cofactor evidence="1 10">
        <name>FAD</name>
        <dbReference type="ChEBI" id="CHEBI:57692"/>
    </cofactor>
</comment>
<evidence type="ECO:0000313" key="12">
    <source>
        <dbReference type="EMBL" id="EDO19019.1"/>
    </source>
</evidence>
<keyword evidence="8 10" id="KW-0560">Oxidoreductase</keyword>
<evidence type="ECO:0000256" key="5">
    <source>
        <dbReference type="ARBA" id="ARBA00022630"/>
    </source>
</evidence>
<dbReference type="Gene3D" id="3.50.50.60">
    <property type="entry name" value="FAD/NAD(P)-binding domain"/>
    <property type="match status" value="2"/>
</dbReference>
<keyword evidence="6 10" id="KW-0274">FAD</keyword>
<dbReference type="GO" id="GO:0004506">
    <property type="term" value="F:squalene monooxygenase activity"/>
    <property type="evidence" value="ECO:0007669"/>
    <property type="project" value="UniProtKB-UniRule"/>
</dbReference>
<dbReference type="Proteomes" id="UP000000267">
    <property type="component" value="Unassembled WGS sequence"/>
</dbReference>
<dbReference type="GO" id="GO:0050660">
    <property type="term" value="F:flavin adenine dinucleotide binding"/>
    <property type="evidence" value="ECO:0007669"/>
    <property type="project" value="UniProtKB-UniRule"/>
</dbReference>
<dbReference type="InterPro" id="IPR036188">
    <property type="entry name" value="FAD/NAD-bd_sf"/>
</dbReference>
<evidence type="ECO:0000256" key="7">
    <source>
        <dbReference type="ARBA" id="ARBA00022848"/>
    </source>
</evidence>
<keyword evidence="10" id="KW-0812">Transmembrane</keyword>
<evidence type="ECO:0000256" key="8">
    <source>
        <dbReference type="ARBA" id="ARBA00023002"/>
    </source>
</evidence>
<sequence length="493" mass="54898">MAENKVVAPELLNADDKTTYDAIVVGAGVIGPCVATALARKGKKVLIVERDWSYPDRIVGELMQPGGIRALRSLGMVQSINNIEAWPVTGYTVIYNGEEVDIPYPYKADSPAVEKLKDIVKDGNDKVLEDSTIHIKDFEYDERERGAAFVHGRFLDNLRKIVAKESNITRLQGNVVEIMKDDKNEVYGAKVDIDGRGKVVFKAHLTFVCDGIFSHFRKELHPDHVPKVNSSFVGMALYNTNMPAPMHGHVILGTNHMPIIVYQLSPEETRILCAYNSPKIPSDIKSWMVKDVQPYIPKKLRPSFDAALAEGKFKSMPNSYLPARANDILGLCVIGDALNMRHPLTGGGMTVGLNDVVLLMKKIGDIDFADRETVLDEILDFNYEKRSYGAVINTLSIALYSLFAADSPNLKVLQKGCFKYFQRGGDCVYTPIRFLSGVLPKPFVLARVFFSVAFYAIWINIQEKGIAGFLEGFSILLTAIKVFTPYMYNELLA</sequence>
<dbReference type="HOGENOM" id="CLU_026390_0_0_1"/>
<comment type="subcellular location">
    <subcellularLocation>
        <location evidence="10">Endoplasmic reticulum membrane</location>
        <topology evidence="10">Multi-pass membrane protein</topology>
    </subcellularLocation>
    <subcellularLocation>
        <location evidence="2">Microsome membrane</location>
        <topology evidence="2">Multi-pass membrane protein</topology>
    </subcellularLocation>
</comment>
<evidence type="ECO:0000313" key="13">
    <source>
        <dbReference type="Proteomes" id="UP000000267"/>
    </source>
</evidence>
<dbReference type="RefSeq" id="XP_001646877.1">
    <property type="nucleotide sequence ID" value="XM_001646827.1"/>
</dbReference>
<name>A7TFK5_VANPO</name>
<evidence type="ECO:0000256" key="4">
    <source>
        <dbReference type="ARBA" id="ARBA00012312"/>
    </source>
</evidence>
<dbReference type="EMBL" id="DS480383">
    <property type="protein sequence ID" value="EDO19019.1"/>
    <property type="molecule type" value="Genomic_DNA"/>
</dbReference>
<feature type="transmembrane region" description="Helical" evidence="10">
    <location>
        <begin position="468"/>
        <end position="488"/>
    </location>
</feature>
<protein>
    <recommendedName>
        <fullName evidence="4 10">Squalene monooxygenase</fullName>
        <ecNumber evidence="4 10">1.14.14.17</ecNumber>
    </recommendedName>
</protein>
<feature type="domain" description="Squalene epoxidase" evidence="11">
    <location>
        <begin position="202"/>
        <end position="470"/>
    </location>
</feature>
<proteinExistence type="inferred from homology"/>
<evidence type="ECO:0000256" key="6">
    <source>
        <dbReference type="ARBA" id="ARBA00022827"/>
    </source>
</evidence>
<dbReference type="GeneID" id="5547346"/>
<organism evidence="13">
    <name type="scientific">Vanderwaltozyma polyspora (strain ATCC 22028 / DSM 70294 / BCRC 21397 / CBS 2163 / NBRC 10782 / NRRL Y-8283 / UCD 57-17)</name>
    <name type="common">Kluyveromyces polysporus</name>
    <dbReference type="NCBI Taxonomy" id="436907"/>
    <lineage>
        <taxon>Eukaryota</taxon>
        <taxon>Fungi</taxon>
        <taxon>Dikarya</taxon>
        <taxon>Ascomycota</taxon>
        <taxon>Saccharomycotina</taxon>
        <taxon>Saccharomycetes</taxon>
        <taxon>Saccharomycetales</taxon>
        <taxon>Saccharomycetaceae</taxon>
        <taxon>Vanderwaltozyma</taxon>
    </lineage>
</organism>
<accession>A7TFK5</accession>
<dbReference type="FunFam" id="3.50.50.60:FF:000326">
    <property type="entry name" value="Squalene monooxygenase"/>
    <property type="match status" value="1"/>
</dbReference>
<dbReference type="OrthoDB" id="1678617at2759"/>
<dbReference type="InParanoid" id="A7TFK5"/>
<evidence type="ECO:0000259" key="11">
    <source>
        <dbReference type="Pfam" id="PF08491"/>
    </source>
</evidence>
<dbReference type="eggNOG" id="KOG1298">
    <property type="taxonomic scope" value="Eukaryota"/>
</dbReference>
<keyword evidence="10" id="KW-1133">Transmembrane helix</keyword>
<evidence type="ECO:0000256" key="10">
    <source>
        <dbReference type="RuleBase" id="RU367121"/>
    </source>
</evidence>
<dbReference type="OMA" id="AKRTFYW"/>
<comment type="catalytic activity">
    <reaction evidence="10">
        <text>squalene + reduced [NADPH--hemoprotein reductase] + O2 = (S)-2,3-epoxysqualene + oxidized [NADPH--hemoprotein reductase] + H2O + H(+)</text>
        <dbReference type="Rhea" id="RHEA:25282"/>
        <dbReference type="Rhea" id="RHEA-COMP:11964"/>
        <dbReference type="Rhea" id="RHEA-COMP:11965"/>
        <dbReference type="ChEBI" id="CHEBI:15377"/>
        <dbReference type="ChEBI" id="CHEBI:15378"/>
        <dbReference type="ChEBI" id="CHEBI:15379"/>
        <dbReference type="ChEBI" id="CHEBI:15440"/>
        <dbReference type="ChEBI" id="CHEBI:15441"/>
        <dbReference type="ChEBI" id="CHEBI:57618"/>
        <dbReference type="ChEBI" id="CHEBI:58210"/>
        <dbReference type="EC" id="1.14.14.17"/>
    </reaction>
</comment>
<dbReference type="PANTHER" id="PTHR10835">
    <property type="entry name" value="SQUALENE MONOOXYGENASE"/>
    <property type="match status" value="1"/>
</dbReference>
<evidence type="ECO:0000256" key="2">
    <source>
        <dbReference type="ARBA" id="ARBA00004154"/>
    </source>
</evidence>
<gene>
    <name evidence="12" type="ORF">Kpol_2002p90</name>
</gene>
<dbReference type="GO" id="GO:0005811">
    <property type="term" value="C:lipid droplet"/>
    <property type="evidence" value="ECO:0007669"/>
    <property type="project" value="EnsemblFungi"/>
</dbReference>
<dbReference type="UniPathway" id="UPA00767">
    <property type="reaction ID" value="UER00752"/>
</dbReference>
<dbReference type="InterPro" id="IPR013698">
    <property type="entry name" value="Squalene_epoxidase"/>
</dbReference>
<dbReference type="PANTHER" id="PTHR10835:SF0">
    <property type="entry name" value="SQUALENE MONOOXYGENASE"/>
    <property type="match status" value="1"/>
</dbReference>
<dbReference type="Pfam" id="PF08491">
    <property type="entry name" value="SE"/>
    <property type="match status" value="1"/>
</dbReference>
<comment type="similarity">
    <text evidence="3 10">Belongs to the squalene monooxygenase family.</text>
</comment>
<comment type="function">
    <text evidence="10">Catalyzes the stereospecific oxidation of squalene to (S)-2,3-epoxysqualene, and is considered to be a rate-limiting enzyme in steroid biosynthesis.</text>
</comment>
<evidence type="ECO:0000256" key="9">
    <source>
        <dbReference type="ARBA" id="ARBA00023136"/>
    </source>
</evidence>